<dbReference type="InterPro" id="IPR032783">
    <property type="entry name" value="AraC_lig"/>
</dbReference>
<proteinExistence type="predicted"/>
<dbReference type="Proteomes" id="UP000004621">
    <property type="component" value="Unassembled WGS sequence"/>
</dbReference>
<keyword evidence="2" id="KW-1133">Transmembrane helix</keyword>
<dbReference type="GO" id="GO:0003677">
    <property type="term" value="F:DNA binding"/>
    <property type="evidence" value="ECO:0007669"/>
    <property type="project" value="UniProtKB-KW"/>
</dbReference>
<dbReference type="Gene3D" id="2.60.120.10">
    <property type="entry name" value="Jelly Rolls"/>
    <property type="match status" value="1"/>
</dbReference>
<dbReference type="InterPro" id="IPR014710">
    <property type="entry name" value="RmlC-like_jellyroll"/>
</dbReference>
<evidence type="ECO:0000313" key="5">
    <source>
        <dbReference type="Proteomes" id="UP000004621"/>
    </source>
</evidence>
<comment type="caution">
    <text evidence="4">The sequence shown here is derived from an EMBL/GenBank/DDBJ whole genome shotgun (WGS) entry which is preliminary data.</text>
</comment>
<evidence type="ECO:0000259" key="3">
    <source>
        <dbReference type="Pfam" id="PF12852"/>
    </source>
</evidence>
<dbReference type="EMBL" id="ACEO02000008">
    <property type="protein sequence ID" value="EFC51737.1"/>
    <property type="molecule type" value="Genomic_DNA"/>
</dbReference>
<dbReference type="InterPro" id="IPR011051">
    <property type="entry name" value="RmlC_Cupin_sf"/>
</dbReference>
<keyword evidence="2" id="KW-0472">Membrane</keyword>
<dbReference type="AlphaFoldDB" id="A0A9W5IQ08"/>
<evidence type="ECO:0000256" key="2">
    <source>
        <dbReference type="SAM" id="Phobius"/>
    </source>
</evidence>
<reference evidence="4 5" key="1">
    <citation type="submission" date="2010-01" db="EMBL/GenBank/DDBJ databases">
        <authorList>
            <person name="Weinstock G."/>
            <person name="Sodergren E."/>
            <person name="Clifton S."/>
            <person name="Fulton L."/>
            <person name="Fulton B."/>
            <person name="Courtney L."/>
            <person name="Fronick C."/>
            <person name="Harrison M."/>
            <person name="Strong C."/>
            <person name="Farmer C."/>
            <person name="Delahaunty K."/>
            <person name="Markovic C."/>
            <person name="Hall O."/>
            <person name="Minx P."/>
            <person name="Tomlinson C."/>
            <person name="Mitreva M."/>
            <person name="Nelson J."/>
            <person name="Hou S."/>
            <person name="Wollam A."/>
            <person name="Pepin K.H."/>
            <person name="Johnson M."/>
            <person name="Bhonagiri V."/>
            <person name="Nash W.E."/>
            <person name="Warren W."/>
            <person name="Chinwalla A."/>
            <person name="Mardis E.R."/>
            <person name="Wilson R.K."/>
        </authorList>
    </citation>
    <scope>NUCLEOTIDE SEQUENCE [LARGE SCALE GENOMIC DNA]</scope>
    <source>
        <strain evidence="4 5">NJ9703</strain>
    </source>
</reference>
<feature type="domain" description="AraC-type transcription regulator ligand-binding" evidence="3">
    <location>
        <begin position="2"/>
        <end position="181"/>
    </location>
</feature>
<protein>
    <recommendedName>
        <fullName evidence="3">AraC-type transcription regulator ligand-binding domain-containing protein</fullName>
    </recommendedName>
</protein>
<accession>A0A9W5IQ08</accession>
<evidence type="ECO:0000313" key="4">
    <source>
        <dbReference type="EMBL" id="EFC51737.1"/>
    </source>
</evidence>
<evidence type="ECO:0000256" key="1">
    <source>
        <dbReference type="ARBA" id="ARBA00023125"/>
    </source>
</evidence>
<feature type="transmembrane region" description="Helical" evidence="2">
    <location>
        <begin position="157"/>
        <end position="177"/>
    </location>
</feature>
<organism evidence="4 5">
    <name type="scientific">Neisseria subflava NJ9703</name>
    <dbReference type="NCBI Taxonomy" id="546268"/>
    <lineage>
        <taxon>Bacteria</taxon>
        <taxon>Pseudomonadati</taxon>
        <taxon>Pseudomonadota</taxon>
        <taxon>Betaproteobacteria</taxon>
        <taxon>Neisseriales</taxon>
        <taxon>Neisseriaceae</taxon>
        <taxon>Neisseria</taxon>
    </lineage>
</organism>
<name>A0A9W5IQ08_NEISU</name>
<keyword evidence="2" id="KW-0812">Transmembrane</keyword>
<sequence>MDILDRLVELAQVKGSVDVQCLFRGEWYVRHEPKRANGLVHIVTAGSGYIRIDGEQEARLLSAGDVIFFPRSVGHTLSSDSSCENLGVNVLTSEKGAFKVKQSHAGGDAALHLFCARFEYEAQADIMAGLPDTVLLNINHPSLQYLVALLQYESGQALSGSVAVVNALASVLLVFLLRASLEKMGKRN</sequence>
<gene>
    <name evidence="4" type="ORF">NEISUBOT_04728</name>
</gene>
<dbReference type="Pfam" id="PF12852">
    <property type="entry name" value="Cupin_6"/>
    <property type="match status" value="1"/>
</dbReference>
<keyword evidence="1" id="KW-0238">DNA-binding</keyword>
<dbReference type="SUPFAM" id="SSF51182">
    <property type="entry name" value="RmlC-like cupins"/>
    <property type="match status" value="1"/>
</dbReference>